<dbReference type="AlphaFoldDB" id="A0A922NSX1"/>
<dbReference type="Proteomes" id="UP000028704">
    <property type="component" value="Unassembled WGS sequence"/>
</dbReference>
<protein>
    <submittedName>
        <fullName evidence="1">Uncharacterized protein</fullName>
    </submittedName>
</protein>
<dbReference type="RefSeq" id="WP_037582207.1">
    <property type="nucleotide sequence ID" value="NZ_AWEX01000112.1"/>
</dbReference>
<name>A0A922NSX1_9STRE</name>
<proteinExistence type="predicted"/>
<sequence length="108" mass="13352">MYFDEFKEYAENNSRAHDYFFERALDYQNAKNARRTPAYRRWKEQKVLKEVETMWTNVVKQLYDNIKLNGKFSKRFMHQEEIDEWVSFMNEHEILESFADSMAEIEFE</sequence>
<evidence type="ECO:0000313" key="2">
    <source>
        <dbReference type="Proteomes" id="UP000028704"/>
    </source>
</evidence>
<comment type="caution">
    <text evidence="1">The sequence shown here is derived from an EMBL/GenBank/DDBJ whole genome shotgun (WGS) entry which is preliminary data.</text>
</comment>
<reference evidence="1 2" key="1">
    <citation type="journal article" date="2014" name="Int. J. Syst. Evol. Microbiol.">
        <title>Phylogenomics and the dynamic genome evolution of the genus Streptococcus.</title>
        <authorList>
            <consortium name="The Broad Institute Genome Sequencing Platform"/>
            <person name="Richards V.P."/>
            <person name="Palmer S.R."/>
            <person name="Pavinski Bitar P.D."/>
            <person name="Qin X."/>
            <person name="Weinstock G.M."/>
            <person name="Highlander S.K."/>
            <person name="Town C.D."/>
            <person name="Burne R.A."/>
            <person name="Stanhope M.J."/>
        </authorList>
    </citation>
    <scope>NUCLEOTIDE SEQUENCE [LARGE SCALE GENOMIC DNA]</scope>
    <source>
        <strain evidence="1 2">CECT 5772</strain>
    </source>
</reference>
<gene>
    <name evidence="1" type="ORF">CECT5772_10642</name>
</gene>
<accession>A0A922NSX1</accession>
<evidence type="ECO:0000313" key="1">
    <source>
        <dbReference type="EMBL" id="KED03456.1"/>
    </source>
</evidence>
<organism evidence="1 2">
    <name type="scientific">Streptococcus equi subsp. ruminatorum CECT 5772</name>
    <dbReference type="NCBI Taxonomy" id="1051981"/>
    <lineage>
        <taxon>Bacteria</taxon>
        <taxon>Bacillati</taxon>
        <taxon>Bacillota</taxon>
        <taxon>Bacilli</taxon>
        <taxon>Lactobacillales</taxon>
        <taxon>Streptococcaceae</taxon>
        <taxon>Streptococcus</taxon>
    </lineage>
</organism>
<dbReference type="EMBL" id="AWEX01000112">
    <property type="protein sequence ID" value="KED03456.1"/>
    <property type="molecule type" value="Genomic_DNA"/>
</dbReference>